<dbReference type="InterPro" id="IPR053181">
    <property type="entry name" value="EcdB-like_regulator"/>
</dbReference>
<dbReference type="Proteomes" id="UP000800200">
    <property type="component" value="Unassembled WGS sequence"/>
</dbReference>
<sequence length="286" mass="31938">MHSTSLTYPPNPKALSEPPHLQHLRHPTPQVPYPVQALVQAEQHFDRQTFLQTLPLDHQRGPLAALGGGGGQNQPRPAGHSWHYPASPFNGIVSSSHHTTNLHGYAPSPVSHSHQVLPNAQRKLGRAAQACDECRRRKQKCDEQKPCAFCKEQNTECFYRKVPPLKTDRTMARIIEKLEGIERRLERIETRLHIGDTPENSATQSAGTPDTVVPSDDDDMCMGHVDDYKPSPGSPSPCSVTEKCEQTNALDDYFTSDWNPHNQEMSYTNSQWFEQGGDLECMQGGT</sequence>
<dbReference type="EMBL" id="ML994647">
    <property type="protein sequence ID" value="KAF2182600.1"/>
    <property type="molecule type" value="Genomic_DNA"/>
</dbReference>
<dbReference type="GO" id="GO:0000981">
    <property type="term" value="F:DNA-binding transcription factor activity, RNA polymerase II-specific"/>
    <property type="evidence" value="ECO:0007669"/>
    <property type="project" value="InterPro"/>
</dbReference>
<dbReference type="PROSITE" id="PS50048">
    <property type="entry name" value="ZN2_CY6_FUNGAL_2"/>
    <property type="match status" value="1"/>
</dbReference>
<dbReference type="Gene3D" id="4.10.240.10">
    <property type="entry name" value="Zn(2)-C6 fungal-type DNA-binding domain"/>
    <property type="match status" value="1"/>
</dbReference>
<dbReference type="Pfam" id="PF00172">
    <property type="entry name" value="Zn_clus"/>
    <property type="match status" value="1"/>
</dbReference>
<organism evidence="4 5">
    <name type="scientific">Zopfia rhizophila CBS 207.26</name>
    <dbReference type="NCBI Taxonomy" id="1314779"/>
    <lineage>
        <taxon>Eukaryota</taxon>
        <taxon>Fungi</taxon>
        <taxon>Dikarya</taxon>
        <taxon>Ascomycota</taxon>
        <taxon>Pezizomycotina</taxon>
        <taxon>Dothideomycetes</taxon>
        <taxon>Dothideomycetes incertae sedis</taxon>
        <taxon>Zopfiaceae</taxon>
        <taxon>Zopfia</taxon>
    </lineage>
</organism>
<evidence type="ECO:0000256" key="1">
    <source>
        <dbReference type="ARBA" id="ARBA00023242"/>
    </source>
</evidence>
<evidence type="ECO:0000256" key="2">
    <source>
        <dbReference type="SAM" id="MobiDB-lite"/>
    </source>
</evidence>
<evidence type="ECO:0000313" key="5">
    <source>
        <dbReference type="Proteomes" id="UP000800200"/>
    </source>
</evidence>
<evidence type="ECO:0000313" key="4">
    <source>
        <dbReference type="EMBL" id="KAF2182600.1"/>
    </source>
</evidence>
<reference evidence="4" key="1">
    <citation type="journal article" date="2020" name="Stud. Mycol.">
        <title>101 Dothideomycetes genomes: a test case for predicting lifestyles and emergence of pathogens.</title>
        <authorList>
            <person name="Haridas S."/>
            <person name="Albert R."/>
            <person name="Binder M."/>
            <person name="Bloem J."/>
            <person name="Labutti K."/>
            <person name="Salamov A."/>
            <person name="Andreopoulos B."/>
            <person name="Baker S."/>
            <person name="Barry K."/>
            <person name="Bills G."/>
            <person name="Bluhm B."/>
            <person name="Cannon C."/>
            <person name="Castanera R."/>
            <person name="Culley D."/>
            <person name="Daum C."/>
            <person name="Ezra D."/>
            <person name="Gonzalez J."/>
            <person name="Henrissat B."/>
            <person name="Kuo A."/>
            <person name="Liang C."/>
            <person name="Lipzen A."/>
            <person name="Lutzoni F."/>
            <person name="Magnuson J."/>
            <person name="Mondo S."/>
            <person name="Nolan M."/>
            <person name="Ohm R."/>
            <person name="Pangilinan J."/>
            <person name="Park H.-J."/>
            <person name="Ramirez L."/>
            <person name="Alfaro M."/>
            <person name="Sun H."/>
            <person name="Tritt A."/>
            <person name="Yoshinaga Y."/>
            <person name="Zwiers L.-H."/>
            <person name="Turgeon B."/>
            <person name="Goodwin S."/>
            <person name="Spatafora J."/>
            <person name="Crous P."/>
            <person name="Grigoriev I."/>
        </authorList>
    </citation>
    <scope>NUCLEOTIDE SEQUENCE</scope>
    <source>
        <strain evidence="4">CBS 207.26</strain>
    </source>
</reference>
<dbReference type="InterPro" id="IPR036864">
    <property type="entry name" value="Zn2-C6_fun-type_DNA-bd_sf"/>
</dbReference>
<keyword evidence="5" id="KW-1185">Reference proteome</keyword>
<dbReference type="SUPFAM" id="SSF57701">
    <property type="entry name" value="Zn2/Cys6 DNA-binding domain"/>
    <property type="match status" value="1"/>
</dbReference>
<dbReference type="CDD" id="cd00067">
    <property type="entry name" value="GAL4"/>
    <property type="match status" value="1"/>
</dbReference>
<dbReference type="SMART" id="SM00066">
    <property type="entry name" value="GAL4"/>
    <property type="match status" value="1"/>
</dbReference>
<evidence type="ECO:0000259" key="3">
    <source>
        <dbReference type="PROSITE" id="PS50048"/>
    </source>
</evidence>
<feature type="region of interest" description="Disordered" evidence="2">
    <location>
        <begin position="1"/>
        <end position="28"/>
    </location>
</feature>
<gene>
    <name evidence="4" type="ORF">K469DRAFT_711775</name>
</gene>
<accession>A0A6A6DXB4</accession>
<dbReference type="AlphaFoldDB" id="A0A6A6DXB4"/>
<feature type="region of interest" description="Disordered" evidence="2">
    <location>
        <begin position="61"/>
        <end position="80"/>
    </location>
</feature>
<proteinExistence type="predicted"/>
<dbReference type="PROSITE" id="PS00463">
    <property type="entry name" value="ZN2_CY6_FUNGAL_1"/>
    <property type="match status" value="1"/>
</dbReference>
<dbReference type="GO" id="GO:0008270">
    <property type="term" value="F:zinc ion binding"/>
    <property type="evidence" value="ECO:0007669"/>
    <property type="project" value="InterPro"/>
</dbReference>
<keyword evidence="1" id="KW-0539">Nucleus</keyword>
<dbReference type="OrthoDB" id="10261408at2759"/>
<dbReference type="InterPro" id="IPR001138">
    <property type="entry name" value="Zn2Cys6_DnaBD"/>
</dbReference>
<feature type="domain" description="Zn(2)-C6 fungal-type" evidence="3">
    <location>
        <begin position="130"/>
        <end position="159"/>
    </location>
</feature>
<protein>
    <recommendedName>
        <fullName evidence="3">Zn(2)-C6 fungal-type domain-containing protein</fullName>
    </recommendedName>
</protein>
<dbReference type="PANTHER" id="PTHR47785">
    <property type="entry name" value="ZN(II)2CYS6 TRANSCRIPTION FACTOR (EUROFUNG)-RELATED-RELATED"/>
    <property type="match status" value="1"/>
</dbReference>
<name>A0A6A6DXB4_9PEZI</name>